<evidence type="ECO:0000256" key="16">
    <source>
        <dbReference type="PIRSR" id="PIRSR039102-3"/>
    </source>
</evidence>
<dbReference type="Gene3D" id="3.40.50.20">
    <property type="match status" value="1"/>
</dbReference>
<name>A0A6N6NQL2_9ACTN</name>
<dbReference type="InterPro" id="IPR011095">
    <property type="entry name" value="Dala_Dala_lig_C"/>
</dbReference>
<comment type="cofactor">
    <cofactor evidence="1">
        <name>Mn(2+)</name>
        <dbReference type="ChEBI" id="CHEBI:29035"/>
    </cofactor>
</comment>
<dbReference type="SMART" id="SM01209">
    <property type="entry name" value="GARS_A"/>
    <property type="match status" value="1"/>
</dbReference>
<organism evidence="19 20">
    <name type="scientific">Ellagibacter isourolithinifaciens</name>
    <dbReference type="NCBI Taxonomy" id="2137581"/>
    <lineage>
        <taxon>Bacteria</taxon>
        <taxon>Bacillati</taxon>
        <taxon>Actinomycetota</taxon>
        <taxon>Coriobacteriia</taxon>
        <taxon>Eggerthellales</taxon>
        <taxon>Eggerthellaceae</taxon>
        <taxon>Ellagibacter</taxon>
    </lineage>
</organism>
<comment type="cofactor">
    <cofactor evidence="16">
        <name>Mg(2+)</name>
        <dbReference type="ChEBI" id="CHEBI:18420"/>
    </cofactor>
    <cofactor evidence="16">
        <name>Mn(2+)</name>
        <dbReference type="ChEBI" id="CHEBI:29035"/>
    </cofactor>
    <text evidence="16">Binds 2 magnesium or manganese ions per subunit.</text>
</comment>
<dbReference type="EMBL" id="WAJR01000003">
    <property type="protein sequence ID" value="KAB1642099.1"/>
    <property type="molecule type" value="Genomic_DNA"/>
</dbReference>
<evidence type="ECO:0000256" key="10">
    <source>
        <dbReference type="ARBA" id="ARBA00022960"/>
    </source>
</evidence>
<protein>
    <recommendedName>
        <fullName evidence="14">D-alanine--D-alanine ligase</fullName>
        <ecNumber evidence="14">6.3.2.4</ecNumber>
    </recommendedName>
    <alternativeName>
        <fullName evidence="14">D-Ala-D-Ala ligase</fullName>
    </alternativeName>
    <alternativeName>
        <fullName evidence="14">D-alanylalanine synthetase</fullName>
    </alternativeName>
</protein>
<dbReference type="GO" id="GO:0005737">
    <property type="term" value="C:cytoplasm"/>
    <property type="evidence" value="ECO:0007669"/>
    <property type="project" value="UniProtKB-SubCell"/>
</dbReference>
<dbReference type="Proteomes" id="UP000468668">
    <property type="component" value="Unassembled WGS sequence"/>
</dbReference>
<dbReference type="GO" id="GO:0009252">
    <property type="term" value="P:peptidoglycan biosynthetic process"/>
    <property type="evidence" value="ECO:0007669"/>
    <property type="project" value="UniProtKB-UniRule"/>
</dbReference>
<dbReference type="InterPro" id="IPR013815">
    <property type="entry name" value="ATP_grasp_subdomain_1"/>
</dbReference>
<sequence length="318" mass="33771">MPSAFDTSTCRVALLSGGTSGEREISLASGKGALAALQEAGFTVQCFDPAKKEDLIALIDGNFDVAFLCLHGRKGEDGVIQGFLETIGLPYIGPGVWSSATAINKARSKEFYRLAGVPTAPSMTISSNDSLDVDSIVAQIGTHVVVKPATEGSSIGISIVDTREALEKAIAEAFEHDSEIVVEKFVQGREFTVAVIGNDEPRALPIIEIIAQKGEFYDFESKYAAGGSKHICPAELSEEDAETIKREAVAAHKALSCEGVSRTDFILDDEGKPWALETNTIPGMTETSLLPDAAAAAGIPFPQLCTMLIEYALERSGR</sequence>
<gene>
    <name evidence="14" type="primary">ddl</name>
    <name evidence="19" type="ORF">F8C90_02690</name>
</gene>
<evidence type="ECO:0000256" key="9">
    <source>
        <dbReference type="ARBA" id="ARBA00022842"/>
    </source>
</evidence>
<evidence type="ECO:0000256" key="3">
    <source>
        <dbReference type="ARBA" id="ARBA00010871"/>
    </source>
</evidence>
<dbReference type="InterPro" id="IPR011127">
    <property type="entry name" value="Dala_Dala_lig_N"/>
</dbReference>
<evidence type="ECO:0000259" key="18">
    <source>
        <dbReference type="PROSITE" id="PS50975"/>
    </source>
</evidence>
<proteinExistence type="inferred from homology"/>
<feature type="binding site" evidence="16">
    <location>
        <position position="277"/>
    </location>
    <ligand>
        <name>Mg(2+)</name>
        <dbReference type="ChEBI" id="CHEBI:18420"/>
        <label>2</label>
    </ligand>
</feature>
<feature type="active site" evidence="15">
    <location>
        <position position="288"/>
    </location>
</feature>
<reference evidence="19 20" key="1">
    <citation type="submission" date="2019-09" db="EMBL/GenBank/DDBJ databases">
        <title>Whole genome shotgun sequencing (WGS) of Ellagibacter isourolithinifaciens DSM 104140(T) and Adlercreutzia muris DSM 29508(T).</title>
        <authorList>
            <person name="Stoll D.A."/>
            <person name="Danylec N."/>
            <person name="Huch M."/>
        </authorList>
    </citation>
    <scope>NUCLEOTIDE SEQUENCE [LARGE SCALE GENOMIC DNA]</scope>
    <source>
        <strain evidence="19 20">DSM 104140</strain>
    </source>
</reference>
<feature type="binding site" evidence="16">
    <location>
        <position position="279"/>
    </location>
    <ligand>
        <name>Mg(2+)</name>
        <dbReference type="ChEBI" id="CHEBI:18420"/>
        <label>2</label>
    </ligand>
</feature>
<keyword evidence="5 14" id="KW-0436">Ligase</keyword>
<evidence type="ECO:0000256" key="7">
    <source>
        <dbReference type="ARBA" id="ARBA00022741"/>
    </source>
</evidence>
<evidence type="ECO:0000256" key="17">
    <source>
        <dbReference type="PROSITE-ProRule" id="PRU00409"/>
    </source>
</evidence>
<dbReference type="EC" id="6.3.2.4" evidence="14"/>
<dbReference type="InterPro" id="IPR011761">
    <property type="entry name" value="ATP-grasp"/>
</dbReference>
<comment type="similarity">
    <text evidence="3 14">Belongs to the D-alanine--D-alanine ligase family.</text>
</comment>
<dbReference type="InterPro" id="IPR005905">
    <property type="entry name" value="D_ala_D_ala"/>
</dbReference>
<dbReference type="NCBIfam" id="TIGR01205">
    <property type="entry name" value="D_ala_D_alaTIGR"/>
    <property type="match status" value="1"/>
</dbReference>
<dbReference type="UniPathway" id="UPA00219"/>
<keyword evidence="4 14" id="KW-0963">Cytoplasm</keyword>
<dbReference type="HAMAP" id="MF_00047">
    <property type="entry name" value="Dala_Dala_lig"/>
    <property type="match status" value="1"/>
</dbReference>
<evidence type="ECO:0000256" key="5">
    <source>
        <dbReference type="ARBA" id="ARBA00022598"/>
    </source>
</evidence>
<dbReference type="GO" id="GO:0071555">
    <property type="term" value="P:cell wall organization"/>
    <property type="evidence" value="ECO:0007669"/>
    <property type="project" value="UniProtKB-KW"/>
</dbReference>
<dbReference type="InterPro" id="IPR000291">
    <property type="entry name" value="D-Ala_lig_Van_CS"/>
</dbReference>
<dbReference type="PANTHER" id="PTHR23132:SF23">
    <property type="entry name" value="D-ALANINE--D-ALANINE LIGASE B"/>
    <property type="match status" value="1"/>
</dbReference>
<keyword evidence="8 17" id="KW-0067">ATP-binding</keyword>
<evidence type="ECO:0000256" key="8">
    <source>
        <dbReference type="ARBA" id="ARBA00022840"/>
    </source>
</evidence>
<keyword evidence="11 14" id="KW-0573">Peptidoglycan synthesis</keyword>
<keyword evidence="20" id="KW-1185">Reference proteome</keyword>
<dbReference type="OrthoDB" id="9813261at2"/>
<accession>A0A6N6NQL2</accession>
<dbReference type="Pfam" id="PF01820">
    <property type="entry name" value="Dala_Dala_lig_N"/>
    <property type="match status" value="1"/>
</dbReference>
<evidence type="ECO:0000256" key="14">
    <source>
        <dbReference type="HAMAP-Rule" id="MF_00047"/>
    </source>
</evidence>
<evidence type="ECO:0000256" key="4">
    <source>
        <dbReference type="ARBA" id="ARBA00022490"/>
    </source>
</evidence>
<comment type="catalytic activity">
    <reaction evidence="14">
        <text>2 D-alanine + ATP = D-alanyl-D-alanine + ADP + phosphate + H(+)</text>
        <dbReference type="Rhea" id="RHEA:11224"/>
        <dbReference type="ChEBI" id="CHEBI:15378"/>
        <dbReference type="ChEBI" id="CHEBI:30616"/>
        <dbReference type="ChEBI" id="CHEBI:43474"/>
        <dbReference type="ChEBI" id="CHEBI:57416"/>
        <dbReference type="ChEBI" id="CHEBI:57822"/>
        <dbReference type="ChEBI" id="CHEBI:456216"/>
        <dbReference type="EC" id="6.3.2.4"/>
    </reaction>
</comment>
<keyword evidence="10 14" id="KW-0133">Cell shape</keyword>
<evidence type="ECO:0000256" key="12">
    <source>
        <dbReference type="ARBA" id="ARBA00023211"/>
    </source>
</evidence>
<feature type="active site" evidence="15">
    <location>
        <position position="22"/>
    </location>
</feature>
<evidence type="ECO:0000256" key="6">
    <source>
        <dbReference type="ARBA" id="ARBA00022723"/>
    </source>
</evidence>
<dbReference type="Gene3D" id="3.30.470.20">
    <property type="entry name" value="ATP-grasp fold, B domain"/>
    <property type="match status" value="1"/>
</dbReference>
<dbReference type="PIRSF" id="PIRSF039102">
    <property type="entry name" value="Ddl/VanB"/>
    <property type="match status" value="1"/>
</dbReference>
<dbReference type="Gene3D" id="3.30.1490.20">
    <property type="entry name" value="ATP-grasp fold, A domain"/>
    <property type="match status" value="1"/>
</dbReference>
<evidence type="ECO:0000256" key="11">
    <source>
        <dbReference type="ARBA" id="ARBA00022984"/>
    </source>
</evidence>
<dbReference type="NCBIfam" id="NF002378">
    <property type="entry name" value="PRK01372.1"/>
    <property type="match status" value="1"/>
</dbReference>
<comment type="function">
    <text evidence="14">Cell wall formation.</text>
</comment>
<evidence type="ECO:0000256" key="1">
    <source>
        <dbReference type="ARBA" id="ARBA00001936"/>
    </source>
</evidence>
<dbReference type="PROSITE" id="PS50975">
    <property type="entry name" value="ATP_GRASP"/>
    <property type="match status" value="1"/>
</dbReference>
<dbReference type="PANTHER" id="PTHR23132">
    <property type="entry name" value="D-ALANINE--D-ALANINE LIGASE"/>
    <property type="match status" value="1"/>
</dbReference>
<dbReference type="SUPFAM" id="SSF56059">
    <property type="entry name" value="Glutathione synthetase ATP-binding domain-like"/>
    <property type="match status" value="1"/>
</dbReference>
<dbReference type="GO" id="GO:0046872">
    <property type="term" value="F:metal ion binding"/>
    <property type="evidence" value="ECO:0007669"/>
    <property type="project" value="UniProtKB-KW"/>
</dbReference>
<dbReference type="RefSeq" id="WP_158048909.1">
    <property type="nucleotide sequence ID" value="NZ_WAJR01000003.1"/>
</dbReference>
<evidence type="ECO:0000313" key="19">
    <source>
        <dbReference type="EMBL" id="KAB1642099.1"/>
    </source>
</evidence>
<dbReference type="NCBIfam" id="NF002528">
    <property type="entry name" value="PRK01966.1-4"/>
    <property type="match status" value="1"/>
</dbReference>
<comment type="caution">
    <text evidence="19">The sequence shown here is derived from an EMBL/GenBank/DDBJ whole genome shotgun (WGS) entry which is preliminary data.</text>
</comment>
<keyword evidence="6 16" id="KW-0479">Metal-binding</keyword>
<feature type="binding site" evidence="16">
    <location>
        <position position="277"/>
    </location>
    <ligand>
        <name>Mg(2+)</name>
        <dbReference type="ChEBI" id="CHEBI:18420"/>
        <label>1</label>
    </ligand>
</feature>
<keyword evidence="9 16" id="KW-0460">Magnesium</keyword>
<dbReference type="FunFam" id="3.30.470.20:FF:000008">
    <property type="entry name" value="D-alanine--D-alanine ligase"/>
    <property type="match status" value="1"/>
</dbReference>
<dbReference type="GO" id="GO:0008716">
    <property type="term" value="F:D-alanine-D-alanine ligase activity"/>
    <property type="evidence" value="ECO:0007669"/>
    <property type="project" value="UniProtKB-UniRule"/>
</dbReference>
<comment type="pathway">
    <text evidence="14">Cell wall biogenesis; peptidoglycan biosynthesis.</text>
</comment>
<dbReference type="PROSITE" id="PS00844">
    <property type="entry name" value="DALA_DALA_LIGASE_2"/>
    <property type="match status" value="1"/>
</dbReference>
<dbReference type="PROSITE" id="PS00843">
    <property type="entry name" value="DALA_DALA_LIGASE_1"/>
    <property type="match status" value="1"/>
</dbReference>
<dbReference type="GeneID" id="98657308"/>
<dbReference type="AlphaFoldDB" id="A0A6N6NQL2"/>
<feature type="domain" description="ATP-grasp" evidence="18">
    <location>
        <begin position="109"/>
        <end position="310"/>
    </location>
</feature>
<keyword evidence="13 14" id="KW-0961">Cell wall biogenesis/degradation</keyword>
<keyword evidence="12 16" id="KW-0464">Manganese</keyword>
<dbReference type="InterPro" id="IPR016185">
    <property type="entry name" value="PreATP-grasp_dom_sf"/>
</dbReference>
<dbReference type="GO" id="GO:0008360">
    <property type="term" value="P:regulation of cell shape"/>
    <property type="evidence" value="ECO:0007669"/>
    <property type="project" value="UniProtKB-KW"/>
</dbReference>
<evidence type="ECO:0000256" key="13">
    <source>
        <dbReference type="ARBA" id="ARBA00023316"/>
    </source>
</evidence>
<evidence type="ECO:0000256" key="2">
    <source>
        <dbReference type="ARBA" id="ARBA00004496"/>
    </source>
</evidence>
<feature type="active site" evidence="15">
    <location>
        <position position="153"/>
    </location>
</feature>
<dbReference type="SUPFAM" id="SSF52440">
    <property type="entry name" value="PreATP-grasp domain"/>
    <property type="match status" value="1"/>
</dbReference>
<dbReference type="Pfam" id="PF07478">
    <property type="entry name" value="Dala_Dala_lig_C"/>
    <property type="match status" value="1"/>
</dbReference>
<dbReference type="GO" id="GO:0005524">
    <property type="term" value="F:ATP binding"/>
    <property type="evidence" value="ECO:0007669"/>
    <property type="project" value="UniProtKB-UniRule"/>
</dbReference>
<keyword evidence="7 17" id="KW-0547">Nucleotide-binding</keyword>
<evidence type="ECO:0000256" key="15">
    <source>
        <dbReference type="PIRSR" id="PIRSR039102-1"/>
    </source>
</evidence>
<comment type="subcellular location">
    <subcellularLocation>
        <location evidence="2 14">Cytoplasm</location>
    </subcellularLocation>
</comment>
<feature type="binding site" evidence="16">
    <location>
        <position position="264"/>
    </location>
    <ligand>
        <name>Mg(2+)</name>
        <dbReference type="ChEBI" id="CHEBI:18420"/>
        <label>1</label>
    </ligand>
</feature>
<evidence type="ECO:0000313" key="20">
    <source>
        <dbReference type="Proteomes" id="UP000468668"/>
    </source>
</evidence>